<dbReference type="Proteomes" id="UP000472261">
    <property type="component" value="Unplaced"/>
</dbReference>
<evidence type="ECO:0000313" key="6">
    <source>
        <dbReference type="Proteomes" id="UP000472261"/>
    </source>
</evidence>
<keyword evidence="3" id="KW-0853">WD repeat</keyword>
<keyword evidence="2" id="KW-0963">Cytoplasm</keyword>
<accession>A0A669PAA3</accession>
<dbReference type="GO" id="GO:0036159">
    <property type="term" value="P:inner dynein arm assembly"/>
    <property type="evidence" value="ECO:0007669"/>
    <property type="project" value="TreeGrafter"/>
</dbReference>
<keyword evidence="6" id="KW-1185">Reference proteome</keyword>
<dbReference type="Ensembl" id="ENSPCLT00000005949.1">
    <property type="protein sequence ID" value="ENSPCLP00000004255.1"/>
    <property type="gene ID" value="ENSPCLG00000003684.1"/>
</dbReference>
<sequence>MVGIGHPEIFPLVFTTRTQEIFNCRVDEDVTEENCFKLIKKDDIIQDLKTRAAISDFHPVKNIVLEYPGEELLIVFDANFQYGQNFYLVASEEAKENFLKPPETAEKMDSEEEKEETPEVCAYKPPVSKPWVSLGSEKEVEEESVKERVKKIKYMFSQGQRKFGAPISFTDRNASHVKDSYVECTSYQDKTFSIKVLEKHVGVQMVPKVREAGTQTQWTYPKNATTQYFPRQLSNEEKEEILSSEKLKQFLTSVCLRMEIALQQNEIMNAFSDDWKALEDDMSSPDGKSDICLKTYQTFTDLHYLKDKSISCICWHPTIYGIIAESATKQPSKEERTKLQHDSVIIFWSFFDPIHPQLILECLDDIYCFQFSPSDPNVIAGGCFSGQVVLWDISQYEEKLQNAKSVAVGMKKTVVNMNNVSVLSLLENDDMSELLFTEDDESDKGQILVRHCTSSSIHHSHEKRITDIHWLPDYFEVNRMGETFENRAGICVQLVTCSPDSLILFWDIRDTKLPTKHSSEKVKEENSFNMLPEVSDTSNDPDLIWKPLMKLSLCDSGEENNVKCSPTKISLQEQHYHYKITDKEQSLHKSQVHIKESPYAQMSISSKKTMNVLENISNNFFVGTELLFLILLPFPQILGYPVLQERLPMYIRIREAVLAIKKKDGEIIYSDWEMKTSSNEEKIASNKYTIHKEAVNTVQRSPFFKDIILSVGGWNFAIWKEGVTNGPILQSNCTVQRYTAGHWSLTRPGVFYIATDDGNIDIWDLLKETHKPSHSQNISKSAITCISPRVASPKQQFLAVSDDSGVLHVLEIRRTLSHPSSNEQANILNYFEKRVQCLKNLKKDQEFEIRENGNGAGDTDGTNN</sequence>
<protein>
    <submittedName>
        <fullName evidence="5">WD repeat domain 63</fullName>
    </submittedName>
</protein>
<dbReference type="InterPro" id="IPR015943">
    <property type="entry name" value="WD40/YVTN_repeat-like_dom_sf"/>
</dbReference>
<dbReference type="InterPro" id="IPR036322">
    <property type="entry name" value="WD40_repeat_dom_sf"/>
</dbReference>
<dbReference type="SUPFAM" id="SSF50978">
    <property type="entry name" value="WD40 repeat-like"/>
    <property type="match status" value="1"/>
</dbReference>
<keyword evidence="4" id="KW-0677">Repeat</keyword>
<dbReference type="GO" id="GO:0060294">
    <property type="term" value="P:cilium movement involved in cell motility"/>
    <property type="evidence" value="ECO:0007669"/>
    <property type="project" value="TreeGrafter"/>
</dbReference>
<dbReference type="InterPro" id="IPR050687">
    <property type="entry name" value="Dynein_IC"/>
</dbReference>
<name>A0A669PAA3_PHACC</name>
<evidence type="ECO:0000256" key="2">
    <source>
        <dbReference type="ARBA" id="ARBA00022490"/>
    </source>
</evidence>
<proteinExistence type="predicted"/>
<reference evidence="5" key="1">
    <citation type="submission" date="2025-08" db="UniProtKB">
        <authorList>
            <consortium name="Ensembl"/>
        </authorList>
    </citation>
    <scope>IDENTIFICATION</scope>
</reference>
<dbReference type="GO" id="GO:0045503">
    <property type="term" value="F:dynein light chain binding"/>
    <property type="evidence" value="ECO:0007669"/>
    <property type="project" value="TreeGrafter"/>
</dbReference>
<dbReference type="SMART" id="SM00320">
    <property type="entry name" value="WD40"/>
    <property type="match status" value="5"/>
</dbReference>
<dbReference type="GO" id="GO:0045504">
    <property type="term" value="F:dynein heavy chain binding"/>
    <property type="evidence" value="ECO:0007669"/>
    <property type="project" value="TreeGrafter"/>
</dbReference>
<gene>
    <name evidence="5" type="primary">DNAI3</name>
</gene>
<dbReference type="Gene3D" id="2.130.10.10">
    <property type="entry name" value="YVTN repeat-like/Quinoprotein amine dehydrogenase"/>
    <property type="match status" value="2"/>
</dbReference>
<evidence type="ECO:0000256" key="3">
    <source>
        <dbReference type="ARBA" id="ARBA00022574"/>
    </source>
</evidence>
<evidence type="ECO:0000313" key="5">
    <source>
        <dbReference type="Ensembl" id="ENSPCLP00000004255.1"/>
    </source>
</evidence>
<dbReference type="OMA" id="EPMLTHH"/>
<comment type="subcellular location">
    <subcellularLocation>
        <location evidence="1">Cytoplasm</location>
    </subcellularLocation>
</comment>
<dbReference type="InterPro" id="IPR001680">
    <property type="entry name" value="WD40_rpt"/>
</dbReference>
<dbReference type="PANTHER" id="PTHR12442:SF5">
    <property type="entry name" value="DYNEIN AXONEMAL INTERMEDIATE CHAIN 3"/>
    <property type="match status" value="1"/>
</dbReference>
<dbReference type="AlphaFoldDB" id="A0A669PAA3"/>
<reference evidence="5" key="2">
    <citation type="submission" date="2025-09" db="UniProtKB">
        <authorList>
            <consortium name="Ensembl"/>
        </authorList>
    </citation>
    <scope>IDENTIFICATION</scope>
</reference>
<dbReference type="GO" id="GO:0036156">
    <property type="term" value="C:inner dynein arm"/>
    <property type="evidence" value="ECO:0007669"/>
    <property type="project" value="TreeGrafter"/>
</dbReference>
<evidence type="ECO:0000256" key="1">
    <source>
        <dbReference type="ARBA" id="ARBA00004496"/>
    </source>
</evidence>
<evidence type="ECO:0000256" key="4">
    <source>
        <dbReference type="ARBA" id="ARBA00022737"/>
    </source>
</evidence>
<organism evidence="5 6">
    <name type="scientific">Phasianus colchicus</name>
    <name type="common">Common pheasant</name>
    <dbReference type="NCBI Taxonomy" id="9054"/>
    <lineage>
        <taxon>Eukaryota</taxon>
        <taxon>Metazoa</taxon>
        <taxon>Chordata</taxon>
        <taxon>Craniata</taxon>
        <taxon>Vertebrata</taxon>
        <taxon>Euteleostomi</taxon>
        <taxon>Archelosauria</taxon>
        <taxon>Archosauria</taxon>
        <taxon>Dinosauria</taxon>
        <taxon>Saurischia</taxon>
        <taxon>Theropoda</taxon>
        <taxon>Coelurosauria</taxon>
        <taxon>Aves</taxon>
        <taxon>Neognathae</taxon>
        <taxon>Galloanserae</taxon>
        <taxon>Galliformes</taxon>
        <taxon>Phasianidae</taxon>
        <taxon>Phasianinae</taxon>
        <taxon>Phasianus</taxon>
    </lineage>
</organism>
<dbReference type="PANTHER" id="PTHR12442">
    <property type="entry name" value="DYNEIN INTERMEDIATE CHAIN"/>
    <property type="match status" value="1"/>
</dbReference>